<protein>
    <recommendedName>
        <fullName evidence="1">Allene oxide cyclase barrel-like domain-containing protein</fullName>
    </recommendedName>
</protein>
<accession>A0ABX7TM77</accession>
<dbReference type="InterPro" id="IPR041013">
    <property type="entry name" value="AOC-like"/>
</dbReference>
<dbReference type="RefSeq" id="WP_208030635.1">
    <property type="nucleotide sequence ID" value="NZ_CP071839.1"/>
</dbReference>
<reference evidence="2 3" key="1">
    <citation type="submission" date="2021-03" db="EMBL/GenBank/DDBJ databases">
        <title>Complete genome sequence of Streptomyces cyanogenus S136, producer of anticancer angucycline landomycin A.</title>
        <authorList>
            <person name="Hrab P."/>
            <person name="Ruckert C."/>
            <person name="Busche T."/>
            <person name="Ostash I."/>
            <person name="Kalinowski J."/>
            <person name="Fedorenko V."/>
            <person name="Yushchuk O."/>
            <person name="Ostash B."/>
        </authorList>
    </citation>
    <scope>NUCLEOTIDE SEQUENCE [LARGE SCALE GENOMIC DNA]</scope>
    <source>
        <strain evidence="2 3">S136</strain>
    </source>
</reference>
<dbReference type="EMBL" id="CP071839">
    <property type="protein sequence ID" value="QTD96703.1"/>
    <property type="molecule type" value="Genomic_DNA"/>
</dbReference>
<organism evidence="2 3">
    <name type="scientific">Streptomyces cyanogenus</name>
    <dbReference type="NCBI Taxonomy" id="80860"/>
    <lineage>
        <taxon>Bacteria</taxon>
        <taxon>Bacillati</taxon>
        <taxon>Actinomycetota</taxon>
        <taxon>Actinomycetes</taxon>
        <taxon>Kitasatosporales</taxon>
        <taxon>Streptomycetaceae</taxon>
        <taxon>Streptomyces</taxon>
    </lineage>
</organism>
<evidence type="ECO:0000313" key="2">
    <source>
        <dbReference type="EMBL" id="QTD96703.1"/>
    </source>
</evidence>
<dbReference type="Proteomes" id="UP000663908">
    <property type="component" value="Chromosome"/>
</dbReference>
<keyword evidence="3" id="KW-1185">Reference proteome</keyword>
<sequence>MTTGLEENENAAAQPIDRRAMDVGVEARREVADPSPLDPEALALAAAAAAGVCTPGDGAQARAAAIEKCVVVTGLTEKIEKLVVHDGETPGLGTSVEYTDAFYDADGNRVATVNGRSVVLSTTPHMWQYHQSRAELEDGTFEAVGVLDCTVMMRGGTQLFRITGTGGRYAGKVGYMTLAIADPSQKPPHYATSFVLC</sequence>
<feature type="domain" description="Allene oxide cyclase barrel-like" evidence="1">
    <location>
        <begin position="87"/>
        <end position="184"/>
    </location>
</feature>
<dbReference type="Pfam" id="PF18678">
    <property type="entry name" value="AOC_like"/>
    <property type="match status" value="1"/>
</dbReference>
<gene>
    <name evidence="2" type="ORF">S1361_05035</name>
</gene>
<evidence type="ECO:0000259" key="1">
    <source>
        <dbReference type="Pfam" id="PF18678"/>
    </source>
</evidence>
<proteinExistence type="predicted"/>
<name>A0ABX7TM77_STRCY</name>
<evidence type="ECO:0000313" key="3">
    <source>
        <dbReference type="Proteomes" id="UP000663908"/>
    </source>
</evidence>